<dbReference type="Gene3D" id="3.40.50.150">
    <property type="entry name" value="Vaccinia Virus protein VP39"/>
    <property type="match status" value="1"/>
</dbReference>
<accession>A0A382SF51</accession>
<protein>
    <recommendedName>
        <fullName evidence="2">Methyltransferase FkbM domain-containing protein</fullName>
    </recommendedName>
</protein>
<evidence type="ECO:0008006" key="2">
    <source>
        <dbReference type="Google" id="ProtNLM"/>
    </source>
</evidence>
<proteinExistence type="predicted"/>
<reference evidence="1" key="1">
    <citation type="submission" date="2018-05" db="EMBL/GenBank/DDBJ databases">
        <authorList>
            <person name="Lanie J.A."/>
            <person name="Ng W.-L."/>
            <person name="Kazmierczak K.M."/>
            <person name="Andrzejewski T.M."/>
            <person name="Davidsen T.M."/>
            <person name="Wayne K.J."/>
            <person name="Tettelin H."/>
            <person name="Glass J.I."/>
            <person name="Rusch D."/>
            <person name="Podicherti R."/>
            <person name="Tsui H.-C.T."/>
            <person name="Winkler M.E."/>
        </authorList>
    </citation>
    <scope>NUCLEOTIDE SEQUENCE</scope>
</reference>
<gene>
    <name evidence="1" type="ORF">METZ01_LOCUS360652</name>
</gene>
<dbReference type="EMBL" id="UINC01128205">
    <property type="protein sequence ID" value="SVD07798.1"/>
    <property type="molecule type" value="Genomic_DNA"/>
</dbReference>
<sequence>MNFSFWRELIDESYKIRIVDIGASDGGYSPSYQPLIDVGLASLIGFEPDKEACEVLNKKNQKNSVYYPYFVGDGEAATFYETNWVLTGSLYPTDTPLLEKFQN</sequence>
<organism evidence="1">
    <name type="scientific">marine metagenome</name>
    <dbReference type="NCBI Taxonomy" id="408172"/>
    <lineage>
        <taxon>unclassified sequences</taxon>
        <taxon>metagenomes</taxon>
        <taxon>ecological metagenomes</taxon>
    </lineage>
</organism>
<dbReference type="CDD" id="cd02440">
    <property type="entry name" value="AdoMet_MTases"/>
    <property type="match status" value="1"/>
</dbReference>
<evidence type="ECO:0000313" key="1">
    <source>
        <dbReference type="EMBL" id="SVD07798.1"/>
    </source>
</evidence>
<dbReference type="InterPro" id="IPR029063">
    <property type="entry name" value="SAM-dependent_MTases_sf"/>
</dbReference>
<dbReference type="AlphaFoldDB" id="A0A382SF51"/>
<dbReference type="SUPFAM" id="SSF53335">
    <property type="entry name" value="S-adenosyl-L-methionine-dependent methyltransferases"/>
    <property type="match status" value="1"/>
</dbReference>
<name>A0A382SF51_9ZZZZ</name>